<name>B6AKV1_9BACT</name>
<evidence type="ECO:0008006" key="2">
    <source>
        <dbReference type="Google" id="ProtNLM"/>
    </source>
</evidence>
<accession>B6AKV1</accession>
<evidence type="ECO:0000313" key="1">
    <source>
        <dbReference type="EMBL" id="EDZ40217.1"/>
    </source>
</evidence>
<dbReference type="EMBL" id="DS995259">
    <property type="protein sequence ID" value="EDZ40217.1"/>
    <property type="molecule type" value="Genomic_DNA"/>
</dbReference>
<dbReference type="AlphaFoldDB" id="B6AKV1"/>
<sequence length="204" mass="22841">MKNKFILILFPVFLIFFLINSISYANDLPLINNSQNLNTSGSKDLKNTSSDLYINNGNIGLGLSWSPANSALFSGFADVRYWFNRWFGIDGGVGMISSSYGGTDNLLGAGYLNTFHLTTFQIQGMVPIVERQHFVFYGDLDIVPEIGSPSFGYEILPGIGIEYAFPEYSKMSVYFQLNPIPAWGYTNGNYVAYTPVFMGIHFYF</sequence>
<organism evidence="1">
    <name type="scientific">Leptospirillum sp. Group II '5-way CG'</name>
    <dbReference type="NCBI Taxonomy" id="419541"/>
    <lineage>
        <taxon>Bacteria</taxon>
        <taxon>Pseudomonadati</taxon>
        <taxon>Nitrospirota</taxon>
        <taxon>Nitrospiria</taxon>
        <taxon>Nitrospirales</taxon>
        <taxon>Nitrospiraceae</taxon>
        <taxon>Leptospirillum</taxon>
    </lineage>
</organism>
<gene>
    <name evidence="1" type="ORF">CGL2_10641016</name>
</gene>
<reference evidence="1" key="2">
    <citation type="journal article" date="2008" name="PLoS Biol.">
        <title>Population genomic analysis of strain variation in Leptospirillum group II bacteria involved in acid mine drainage formation.</title>
        <authorList>
            <person name="Simmons S.L."/>
            <person name="Dibartolo G."/>
            <person name="Denef V.J."/>
            <person name="Goltsman D.S."/>
            <person name="Thelen M.P."/>
            <person name="Banfield J.F."/>
        </authorList>
    </citation>
    <scope>NUCLEOTIDE SEQUENCE [LARGE SCALE GENOMIC DNA]</scope>
</reference>
<reference evidence="1" key="1">
    <citation type="journal article" date="2004" name="Nature">
        <title>Community structure and metabolism through reconstruction of microbial genomes from the environment.</title>
        <authorList>
            <person name="Tyson G.W."/>
            <person name="Chapman J."/>
            <person name="Hugenholtz P."/>
            <person name="Allen E.E."/>
            <person name="Ram R.J."/>
            <person name="Richardson P.M."/>
            <person name="Solovyev V.V."/>
            <person name="Rubin E.M."/>
            <person name="Rokhsar D.S."/>
            <person name="Banfield J.F."/>
        </authorList>
    </citation>
    <scope>NUCLEOTIDE SEQUENCE [LARGE SCALE GENOMIC DNA]</scope>
</reference>
<proteinExistence type="predicted"/>
<protein>
    <recommendedName>
        <fullName evidence="2">Outer membrane protein beta-barrel domain-containing protein</fullName>
    </recommendedName>
</protein>